<dbReference type="OrthoDB" id="1998406at2"/>
<evidence type="ECO:0000313" key="2">
    <source>
        <dbReference type="Proteomes" id="UP000183047"/>
    </source>
</evidence>
<dbReference type="Proteomes" id="UP000183047">
    <property type="component" value="Unassembled WGS sequence"/>
</dbReference>
<dbReference type="AlphaFoldDB" id="A0A1G5ECI2"/>
<evidence type="ECO:0000313" key="1">
    <source>
        <dbReference type="EMBL" id="SCY24627.1"/>
    </source>
</evidence>
<gene>
    <name evidence="1" type="ORF">SAMN02910451_01913</name>
</gene>
<accession>A0A1G5ECI2</accession>
<dbReference type="RefSeq" id="WP_074462489.1">
    <property type="nucleotide sequence ID" value="NZ_FMUR01000010.1"/>
</dbReference>
<proteinExistence type="predicted"/>
<dbReference type="EMBL" id="FMUR01000010">
    <property type="protein sequence ID" value="SCY24627.1"/>
    <property type="molecule type" value="Genomic_DNA"/>
</dbReference>
<sequence length="281" mass="32525">MLKIPNPIGNEKADAIVSKFVNDRLIRIMEDIILDEVVWKMAEKGELDSEAATKDFDELVDLTELITDMDFAEMVSMVYLPDNYPIERANRTFFGLYKLLKAKKEYVPKLAMEYVLYSVIGKEVGEVDLINSDMMDGLFDNLEDDFDGFDDDIEDDFCDGDEEYTTIERIPEADRIIVKNAVMEVNKEGLEGEELEDMAEYTVSCYENLREYFEICLPDSDCLLLDNYTEQEFLDAEREGDTGRLVKAEKNIIEFPFKDKDGNQTNVRAEFDIDPWDLEED</sequence>
<keyword evidence="2" id="KW-1185">Reference proteome</keyword>
<name>A0A1G5ECI2_9FIRM</name>
<protein>
    <submittedName>
        <fullName evidence="1">Uncharacterized protein</fullName>
    </submittedName>
</protein>
<organism evidence="1 2">
    <name type="scientific">Butyrivibrio hungatei</name>
    <dbReference type="NCBI Taxonomy" id="185008"/>
    <lineage>
        <taxon>Bacteria</taxon>
        <taxon>Bacillati</taxon>
        <taxon>Bacillota</taxon>
        <taxon>Clostridia</taxon>
        <taxon>Lachnospirales</taxon>
        <taxon>Lachnospiraceae</taxon>
        <taxon>Butyrivibrio</taxon>
    </lineage>
</organism>
<reference evidence="2" key="1">
    <citation type="submission" date="2016-10" db="EMBL/GenBank/DDBJ databases">
        <authorList>
            <person name="Varghese N."/>
            <person name="Submissions S."/>
        </authorList>
    </citation>
    <scope>NUCLEOTIDE SEQUENCE [LARGE SCALE GENOMIC DNA]</scope>
    <source>
        <strain evidence="2">XBD2006</strain>
    </source>
</reference>